<sequence length="82" mass="9416">NPKMLIKIKTLTGREIDIDVEETDKIERLKEQLEEKEGIRPDQQRLIFCGKCMSDDKTVQQYNLTPGCCVHMVLALRGGHCN</sequence>
<keyword evidence="4" id="KW-0175">Coiled coil</keyword>
<dbReference type="InterPro" id="IPR050158">
    <property type="entry name" value="Ubiquitin_ubiquitin-like"/>
</dbReference>
<dbReference type="EMBL" id="CAJNOK010045965">
    <property type="protein sequence ID" value="CAF1581227.1"/>
    <property type="molecule type" value="Genomic_DNA"/>
</dbReference>
<dbReference type="PANTHER" id="PTHR10666">
    <property type="entry name" value="UBIQUITIN"/>
    <property type="match status" value="1"/>
</dbReference>
<comment type="caution">
    <text evidence="6">The sequence shown here is derived from an EMBL/GenBank/DDBJ whole genome shotgun (WGS) entry which is preliminary data.</text>
</comment>
<dbReference type="SUPFAM" id="SSF54236">
    <property type="entry name" value="Ubiquitin-like"/>
    <property type="match status" value="1"/>
</dbReference>
<evidence type="ECO:0000256" key="4">
    <source>
        <dbReference type="SAM" id="Coils"/>
    </source>
</evidence>
<dbReference type="PROSITE" id="PS50053">
    <property type="entry name" value="UBIQUITIN_2"/>
    <property type="match status" value="1"/>
</dbReference>
<dbReference type="Proteomes" id="UP000682733">
    <property type="component" value="Unassembled WGS sequence"/>
</dbReference>
<dbReference type="Proteomes" id="UP000677228">
    <property type="component" value="Unassembled WGS sequence"/>
</dbReference>
<protein>
    <recommendedName>
        <fullName evidence="3">Ubiquitin-like protein NEDD8</fullName>
    </recommendedName>
    <alternativeName>
        <fullName evidence="2">Neddylin</fullName>
    </alternativeName>
</protein>
<evidence type="ECO:0000256" key="3">
    <source>
        <dbReference type="ARBA" id="ARBA00049766"/>
    </source>
</evidence>
<dbReference type="InterPro" id="IPR000626">
    <property type="entry name" value="Ubiquitin-like_dom"/>
</dbReference>
<dbReference type="Pfam" id="PF00240">
    <property type="entry name" value="ubiquitin"/>
    <property type="match status" value="1"/>
</dbReference>
<organism evidence="6 8">
    <name type="scientific">Didymodactylos carnosus</name>
    <dbReference type="NCBI Taxonomy" id="1234261"/>
    <lineage>
        <taxon>Eukaryota</taxon>
        <taxon>Metazoa</taxon>
        <taxon>Spiralia</taxon>
        <taxon>Gnathifera</taxon>
        <taxon>Rotifera</taxon>
        <taxon>Eurotatoria</taxon>
        <taxon>Bdelloidea</taxon>
        <taxon>Philodinida</taxon>
        <taxon>Philodinidae</taxon>
        <taxon>Didymodactylos</taxon>
    </lineage>
</organism>
<dbReference type="FunFam" id="3.10.20.90:FF:000023">
    <property type="entry name" value="NEDD8 protein"/>
    <property type="match status" value="1"/>
</dbReference>
<dbReference type="AlphaFoldDB" id="A0A8S2FX46"/>
<dbReference type="InterPro" id="IPR019956">
    <property type="entry name" value="Ubiquitin_dom"/>
</dbReference>
<name>A0A8S2FX46_9BILA</name>
<reference evidence="6" key="1">
    <citation type="submission" date="2021-02" db="EMBL/GenBank/DDBJ databases">
        <authorList>
            <person name="Nowell W R."/>
        </authorList>
    </citation>
    <scope>NUCLEOTIDE SEQUENCE</scope>
</reference>
<evidence type="ECO:0000256" key="2">
    <source>
        <dbReference type="ARBA" id="ARBA00029788"/>
    </source>
</evidence>
<gene>
    <name evidence="6" type="ORF">OVA965_LOCUS40987</name>
    <name evidence="7" type="ORF">TMI583_LOCUS42531</name>
</gene>
<dbReference type="InterPro" id="IPR029071">
    <property type="entry name" value="Ubiquitin-like_domsf"/>
</dbReference>
<accession>A0A8S2FX46</accession>
<evidence type="ECO:0000313" key="8">
    <source>
        <dbReference type="Proteomes" id="UP000677228"/>
    </source>
</evidence>
<keyword evidence="1" id="KW-0833">Ubl conjugation pathway</keyword>
<evidence type="ECO:0000313" key="6">
    <source>
        <dbReference type="EMBL" id="CAF1581227.1"/>
    </source>
</evidence>
<feature type="coiled-coil region" evidence="4">
    <location>
        <begin position="16"/>
        <end position="46"/>
    </location>
</feature>
<dbReference type="PRINTS" id="PR00348">
    <property type="entry name" value="UBIQUITIN"/>
</dbReference>
<feature type="domain" description="Ubiquitin-like" evidence="5">
    <location>
        <begin position="4"/>
        <end position="79"/>
    </location>
</feature>
<proteinExistence type="predicted"/>
<evidence type="ECO:0000313" key="7">
    <source>
        <dbReference type="EMBL" id="CAF4380777.1"/>
    </source>
</evidence>
<evidence type="ECO:0000256" key="1">
    <source>
        <dbReference type="ARBA" id="ARBA00022786"/>
    </source>
</evidence>
<feature type="non-terminal residue" evidence="6">
    <location>
        <position position="1"/>
    </location>
</feature>
<dbReference type="Gene3D" id="3.10.20.90">
    <property type="entry name" value="Phosphatidylinositol 3-kinase Catalytic Subunit, Chain A, domain 1"/>
    <property type="match status" value="1"/>
</dbReference>
<evidence type="ECO:0000259" key="5">
    <source>
        <dbReference type="PROSITE" id="PS50053"/>
    </source>
</evidence>
<dbReference type="SMART" id="SM00213">
    <property type="entry name" value="UBQ"/>
    <property type="match status" value="1"/>
</dbReference>
<dbReference type="EMBL" id="CAJOBA010069057">
    <property type="protein sequence ID" value="CAF4380777.1"/>
    <property type="molecule type" value="Genomic_DNA"/>
</dbReference>